<dbReference type="Gene3D" id="3.40.30.10">
    <property type="entry name" value="Glutaredoxin"/>
    <property type="match status" value="1"/>
</dbReference>
<dbReference type="InterPro" id="IPR036249">
    <property type="entry name" value="Thioredoxin-like_sf"/>
</dbReference>
<reference evidence="1" key="1">
    <citation type="journal article" date="2022" name="Syst. Appl. Microbiol.">
        <title>Natronocalculus amylovorans gen. nov., sp. nov., and Natranaeroarchaeum aerophilus sp. nov., dominant culturable amylolytic natronoarchaea from hypersaline soda lakes in southwestern Siberia.</title>
        <authorList>
            <person name="Sorokin D.Y."/>
            <person name="Elcheninov A.G."/>
            <person name="Khizhniak T.V."/>
            <person name="Koenen M."/>
            <person name="Bale N.J."/>
            <person name="Damste J.S.S."/>
            <person name="Kublanov I.V."/>
        </authorList>
    </citation>
    <scope>NUCLEOTIDE SEQUENCE</scope>
    <source>
        <strain evidence="1">AArc-St2</strain>
    </source>
</reference>
<protein>
    <submittedName>
        <fullName evidence="1">Glutaredoxin family protein</fullName>
    </submittedName>
</protein>
<comment type="caution">
    <text evidence="1">The sequence shown here is derived from an EMBL/GenBank/DDBJ whole genome shotgun (WGS) entry which is preliminary data.</text>
</comment>
<dbReference type="AlphaFoldDB" id="A0AAE3FVT0"/>
<dbReference type="Proteomes" id="UP001203207">
    <property type="component" value="Unassembled WGS sequence"/>
</dbReference>
<dbReference type="EMBL" id="JAKRVX010000001">
    <property type="protein sequence ID" value="MCL9815883.1"/>
    <property type="molecule type" value="Genomic_DNA"/>
</dbReference>
<dbReference type="InterPro" id="IPR008554">
    <property type="entry name" value="Glutaredoxin-like"/>
</dbReference>
<reference evidence="1" key="2">
    <citation type="submission" date="2022-02" db="EMBL/GenBank/DDBJ databases">
        <authorList>
            <person name="Elcheninov A.G."/>
            <person name="Sorokin D.Y."/>
            <person name="Kublanov I.V."/>
        </authorList>
    </citation>
    <scope>NUCLEOTIDE SEQUENCE</scope>
    <source>
        <strain evidence="1">AArc-St2</strain>
    </source>
</reference>
<evidence type="ECO:0000313" key="2">
    <source>
        <dbReference type="Proteomes" id="UP001203207"/>
    </source>
</evidence>
<proteinExistence type="predicted"/>
<accession>A0AAE3FVT0</accession>
<dbReference type="RefSeq" id="WP_174652597.1">
    <property type="nucleotide sequence ID" value="NZ_JAKRVX010000001.1"/>
</dbReference>
<dbReference type="Pfam" id="PF05768">
    <property type="entry name" value="Glrx-like"/>
    <property type="match status" value="1"/>
</dbReference>
<keyword evidence="2" id="KW-1185">Reference proteome</keyword>
<sequence>MTPEPISITVYSRENCHLCDEAKQTIERISDDTNTDISLTEIDVDTDPALQSEYGERVPYICIDDRPAYKFRVDEADLYDRFENEGETKTD</sequence>
<gene>
    <name evidence="1" type="ORF">AArcSt2_02900</name>
</gene>
<evidence type="ECO:0000313" key="1">
    <source>
        <dbReference type="EMBL" id="MCL9815883.1"/>
    </source>
</evidence>
<organism evidence="1 2">
    <name type="scientific">Natronocalculus amylovorans</name>
    <dbReference type="NCBI Taxonomy" id="2917812"/>
    <lineage>
        <taxon>Archaea</taxon>
        <taxon>Methanobacteriati</taxon>
        <taxon>Methanobacteriota</taxon>
        <taxon>Stenosarchaea group</taxon>
        <taxon>Halobacteria</taxon>
        <taxon>Halobacteriales</taxon>
        <taxon>Haloferacaceae</taxon>
        <taxon>Natronocalculus</taxon>
    </lineage>
</organism>
<name>A0AAE3FVT0_9EURY</name>
<dbReference type="SUPFAM" id="SSF52833">
    <property type="entry name" value="Thioredoxin-like"/>
    <property type="match status" value="1"/>
</dbReference>